<dbReference type="EMBL" id="CP035282">
    <property type="protein sequence ID" value="QAT61634.1"/>
    <property type="molecule type" value="Genomic_DNA"/>
</dbReference>
<dbReference type="PANTHER" id="PTHR38032">
    <property type="entry name" value="POLYMERASE-RELATED"/>
    <property type="match status" value="1"/>
</dbReference>
<feature type="coiled-coil region" evidence="1">
    <location>
        <begin position="340"/>
        <end position="367"/>
    </location>
</feature>
<reference evidence="4" key="1">
    <citation type="submission" date="2019-01" db="EMBL/GenBank/DDBJ databases">
        <title>Draft genomes of a novel of Sporanaerobacter strains.</title>
        <authorList>
            <person name="Ma S."/>
        </authorList>
    </citation>
    <scope>NUCLEOTIDE SEQUENCE [LARGE SCALE GENOMIC DNA]</scope>
    <source>
        <strain evidence="4">NJN-17</strain>
    </source>
</reference>
<dbReference type="AlphaFoldDB" id="A0A410QCP7"/>
<feature type="domain" description="Flagellar Assembly Protein A N-terminal region" evidence="2">
    <location>
        <begin position="7"/>
        <end position="179"/>
    </location>
</feature>
<keyword evidence="4" id="KW-1185">Reference proteome</keyword>
<evidence type="ECO:0000313" key="4">
    <source>
        <dbReference type="Proteomes" id="UP000287969"/>
    </source>
</evidence>
<gene>
    <name evidence="3" type="ORF">EQM13_08570</name>
</gene>
<dbReference type="RefSeq" id="WP_114217788.1">
    <property type="nucleotide sequence ID" value="NZ_CP035282.1"/>
</dbReference>
<dbReference type="KEGG" id="spoa:EQM13_08570"/>
<evidence type="ECO:0000313" key="3">
    <source>
        <dbReference type="EMBL" id="QAT61634.1"/>
    </source>
</evidence>
<dbReference type="Pfam" id="PF20250">
    <property type="entry name" value="FapA_N"/>
    <property type="match status" value="1"/>
</dbReference>
<evidence type="ECO:0000259" key="2">
    <source>
        <dbReference type="Pfam" id="PF20250"/>
    </source>
</evidence>
<organism evidence="3 4">
    <name type="scientific">Acidilutibacter cellobiosedens</name>
    <dbReference type="NCBI Taxonomy" id="2507161"/>
    <lineage>
        <taxon>Bacteria</taxon>
        <taxon>Bacillati</taxon>
        <taxon>Bacillota</taxon>
        <taxon>Tissierellia</taxon>
        <taxon>Tissierellales</taxon>
        <taxon>Acidilutibacteraceae</taxon>
        <taxon>Acidilutibacter</taxon>
    </lineage>
</organism>
<dbReference type="Pfam" id="PF03961">
    <property type="entry name" value="FapA"/>
    <property type="match status" value="1"/>
</dbReference>
<sequence length="456" mass="51148">MGTEKNISIELSRDKKEGYLTLKTDKDFEGFREKDYDFILEKIKEVIKVPIDEKMIRNILKNRLYDEKFLIASWMEPINGKDGYIKNYFDSEKSMVPKVLEDGTVDYKNLDMVTNVKKGDILSELIPPEDGKNGMRVTGEIIPCKQGKKAFFKRGKNVGISDDGLYAVALKAGQVKYMGNKISVFENLNLSSVDNSTGNINFNGNVTVKENVMNGFTLKAEGDIKIMGIAEGAYIESQGNIFVNTGVQGYGKGEIKAQGNLTTRFIQNSIINCAGDITAETIMHSDVISKGNINVIGKKGLIVGGTYRANREINAKIIGSSMAISTILEVGTDPQIRLKNENVKKTLDDIRNNLDKIDKTIDALEKRGKLSNEKKEMYDKLVYTQKNLYEKMIELNRQYNESKTYIDEMSVGKIKVEDIIHPGVKVIIGNAVLLIRDELRHCTLYNSEGEIRVGPY</sequence>
<dbReference type="InterPro" id="IPR046865">
    <property type="entry name" value="FapA_b_solenoid"/>
</dbReference>
<dbReference type="OrthoDB" id="9816426at2"/>
<evidence type="ECO:0000256" key="1">
    <source>
        <dbReference type="SAM" id="Coils"/>
    </source>
</evidence>
<protein>
    <submittedName>
        <fullName evidence="3">DUF342 domain-containing protein</fullName>
    </submittedName>
</protein>
<accession>A0A410QCP7</accession>
<name>A0A410QCP7_9FIRM</name>
<dbReference type="Proteomes" id="UP000287969">
    <property type="component" value="Chromosome"/>
</dbReference>
<keyword evidence="1" id="KW-0175">Coiled coil</keyword>
<proteinExistence type="predicted"/>
<dbReference type="PANTHER" id="PTHR38032:SF1">
    <property type="entry name" value="RNA-BINDING PROTEIN KHPB N-TERMINAL DOMAIN-CONTAINING PROTEIN"/>
    <property type="match status" value="1"/>
</dbReference>
<dbReference type="InterPro" id="IPR005646">
    <property type="entry name" value="FapA"/>
</dbReference>
<dbReference type="InterPro" id="IPR046866">
    <property type="entry name" value="FapA_N"/>
</dbReference>